<dbReference type="EMBL" id="MAAX01000119">
    <property type="protein sequence ID" value="OUS14523.1"/>
    <property type="molecule type" value="Genomic_DNA"/>
</dbReference>
<feature type="domain" description="DUF1232" evidence="6">
    <location>
        <begin position="78"/>
        <end position="113"/>
    </location>
</feature>
<evidence type="ECO:0000256" key="2">
    <source>
        <dbReference type="ARBA" id="ARBA00022692"/>
    </source>
</evidence>
<accession>A0A1Z8AW21</accession>
<evidence type="ECO:0000313" key="7">
    <source>
        <dbReference type="EMBL" id="OUS14523.1"/>
    </source>
</evidence>
<evidence type="ECO:0000256" key="3">
    <source>
        <dbReference type="ARBA" id="ARBA00022989"/>
    </source>
</evidence>
<dbReference type="InterPro" id="IPR010652">
    <property type="entry name" value="DUF1232"/>
</dbReference>
<proteinExistence type="predicted"/>
<dbReference type="RefSeq" id="WP_303686878.1">
    <property type="nucleotide sequence ID" value="NZ_CAJXYO010000007.1"/>
</dbReference>
<sequence length="138" mass="15909">MRLFRKKINLPDEQYTLDAVEEATVEDVDAAIEKEESISATIANAGFLKKYAKLGKIMFMMIKDYRKGIYTEIPWFTIAAITTGLLYVFSPLDLIPDFIPVLGFVDDLTVLSFVTGWIETDLHKYLDWKLKEKAYLEE</sequence>
<evidence type="ECO:0000313" key="8">
    <source>
        <dbReference type="Proteomes" id="UP000196102"/>
    </source>
</evidence>
<comment type="subcellular location">
    <subcellularLocation>
        <location evidence="1">Endomembrane system</location>
        <topology evidence="1">Multi-pass membrane protein</topology>
    </subcellularLocation>
</comment>
<gene>
    <name evidence="7" type="ORF">A9Q93_07935</name>
</gene>
<keyword evidence="2 5" id="KW-0812">Transmembrane</keyword>
<dbReference type="Pfam" id="PF06803">
    <property type="entry name" value="DUF1232"/>
    <property type="match status" value="1"/>
</dbReference>
<evidence type="ECO:0000256" key="4">
    <source>
        <dbReference type="ARBA" id="ARBA00023136"/>
    </source>
</evidence>
<evidence type="ECO:0000256" key="1">
    <source>
        <dbReference type="ARBA" id="ARBA00004127"/>
    </source>
</evidence>
<keyword evidence="4 5" id="KW-0472">Membrane</keyword>
<comment type="caution">
    <text evidence="7">The sequence shown here is derived from an EMBL/GenBank/DDBJ whole genome shotgun (WGS) entry which is preliminary data.</text>
</comment>
<feature type="transmembrane region" description="Helical" evidence="5">
    <location>
        <begin position="73"/>
        <end position="92"/>
    </location>
</feature>
<evidence type="ECO:0000259" key="6">
    <source>
        <dbReference type="Pfam" id="PF06803"/>
    </source>
</evidence>
<organism evidence="7 8">
    <name type="scientific">Nonlabens dokdonensis</name>
    <dbReference type="NCBI Taxonomy" id="328515"/>
    <lineage>
        <taxon>Bacteria</taxon>
        <taxon>Pseudomonadati</taxon>
        <taxon>Bacteroidota</taxon>
        <taxon>Flavobacteriia</taxon>
        <taxon>Flavobacteriales</taxon>
        <taxon>Flavobacteriaceae</taxon>
        <taxon>Nonlabens</taxon>
    </lineage>
</organism>
<name>A0A1Z8AW21_9FLAO</name>
<keyword evidence="3 5" id="KW-1133">Transmembrane helix</keyword>
<dbReference type="AlphaFoldDB" id="A0A1Z8AW21"/>
<dbReference type="Proteomes" id="UP000196102">
    <property type="component" value="Unassembled WGS sequence"/>
</dbReference>
<evidence type="ECO:0000256" key="5">
    <source>
        <dbReference type="SAM" id="Phobius"/>
    </source>
</evidence>
<protein>
    <recommendedName>
        <fullName evidence="6">DUF1232 domain-containing protein</fullName>
    </recommendedName>
</protein>
<reference evidence="8" key="1">
    <citation type="journal article" date="2017" name="Proc. Natl. Acad. Sci. U.S.A.">
        <title>Simulation of Deepwater Horizon oil plume reveals substrate specialization within a complex community of hydrocarbon-degraders.</title>
        <authorList>
            <person name="Hu P."/>
            <person name="Dubinsky E.A."/>
            <person name="Probst A.J."/>
            <person name="Wang J."/>
            <person name="Sieber C.M.K."/>
            <person name="Tom L.M."/>
            <person name="Gardinali P."/>
            <person name="Banfield J.F."/>
            <person name="Atlas R.M."/>
            <person name="Andersen G.L."/>
        </authorList>
    </citation>
    <scope>NUCLEOTIDE SEQUENCE [LARGE SCALE GENOMIC DNA]</scope>
</reference>
<dbReference type="GO" id="GO:0012505">
    <property type="term" value="C:endomembrane system"/>
    <property type="evidence" value="ECO:0007669"/>
    <property type="project" value="UniProtKB-SubCell"/>
</dbReference>